<feature type="compositionally biased region" description="Low complexity" evidence="2">
    <location>
        <begin position="230"/>
        <end position="244"/>
    </location>
</feature>
<dbReference type="EMBL" id="JADFTS010000007">
    <property type="protein sequence ID" value="KAF9597341.1"/>
    <property type="molecule type" value="Genomic_DNA"/>
</dbReference>
<keyword evidence="4" id="KW-1185">Reference proteome</keyword>
<comment type="caution">
    <text evidence="3">The sequence shown here is derived from an EMBL/GenBank/DDBJ whole genome shotgun (WGS) entry which is preliminary data.</text>
</comment>
<accession>A0A835LRZ7</accession>
<evidence type="ECO:0000313" key="4">
    <source>
        <dbReference type="Proteomes" id="UP000631114"/>
    </source>
</evidence>
<evidence type="ECO:0008006" key="5">
    <source>
        <dbReference type="Google" id="ProtNLM"/>
    </source>
</evidence>
<feature type="compositionally biased region" description="Low complexity" evidence="2">
    <location>
        <begin position="66"/>
        <end position="77"/>
    </location>
</feature>
<name>A0A835LRZ7_9MAGN</name>
<feature type="coiled-coil region" evidence="1">
    <location>
        <begin position="289"/>
        <end position="337"/>
    </location>
</feature>
<dbReference type="OrthoDB" id="785851at2759"/>
<evidence type="ECO:0000256" key="1">
    <source>
        <dbReference type="SAM" id="Coils"/>
    </source>
</evidence>
<feature type="region of interest" description="Disordered" evidence="2">
    <location>
        <begin position="54"/>
        <end position="77"/>
    </location>
</feature>
<evidence type="ECO:0000313" key="3">
    <source>
        <dbReference type="EMBL" id="KAF9597341.1"/>
    </source>
</evidence>
<dbReference type="Proteomes" id="UP000631114">
    <property type="component" value="Unassembled WGS sequence"/>
</dbReference>
<dbReference type="InterPro" id="IPR042316">
    <property type="entry name" value="IRKI-like"/>
</dbReference>
<feature type="compositionally biased region" description="Polar residues" evidence="2">
    <location>
        <begin position="54"/>
        <end position="65"/>
    </location>
</feature>
<evidence type="ECO:0000256" key="2">
    <source>
        <dbReference type="SAM" id="MobiDB-lite"/>
    </source>
</evidence>
<feature type="region of interest" description="Disordered" evidence="2">
    <location>
        <begin position="230"/>
        <end position="281"/>
    </location>
</feature>
<protein>
    <recommendedName>
        <fullName evidence="5">IRK-interacting protein</fullName>
    </recommendedName>
</protein>
<organism evidence="3 4">
    <name type="scientific">Coptis chinensis</name>
    <dbReference type="NCBI Taxonomy" id="261450"/>
    <lineage>
        <taxon>Eukaryota</taxon>
        <taxon>Viridiplantae</taxon>
        <taxon>Streptophyta</taxon>
        <taxon>Embryophyta</taxon>
        <taxon>Tracheophyta</taxon>
        <taxon>Spermatophyta</taxon>
        <taxon>Magnoliopsida</taxon>
        <taxon>Ranunculales</taxon>
        <taxon>Ranunculaceae</taxon>
        <taxon>Coptidoideae</taxon>
        <taxon>Coptis</taxon>
    </lineage>
</organism>
<dbReference type="AlphaFoldDB" id="A0A835LRZ7"/>
<feature type="compositionally biased region" description="Polar residues" evidence="2">
    <location>
        <begin position="1"/>
        <end position="11"/>
    </location>
</feature>
<gene>
    <name evidence="3" type="ORF">IFM89_017244</name>
</gene>
<dbReference type="PANTHER" id="PTHR31029:SF3">
    <property type="entry name" value="IRK-INTERACTING PROTEIN"/>
    <property type="match status" value="1"/>
</dbReference>
<dbReference type="PANTHER" id="PTHR31029">
    <property type="entry name" value="CYCLIN-DEPENDENT KINASE-LIKE PROTEIN"/>
    <property type="match status" value="1"/>
</dbReference>
<feature type="region of interest" description="Disordered" evidence="2">
    <location>
        <begin position="1"/>
        <end position="20"/>
    </location>
</feature>
<proteinExistence type="predicted"/>
<reference evidence="3 4" key="1">
    <citation type="submission" date="2020-10" db="EMBL/GenBank/DDBJ databases">
        <title>The Coptis chinensis genome and diversification of protoberbering-type alkaloids.</title>
        <authorList>
            <person name="Wang B."/>
            <person name="Shu S."/>
            <person name="Song C."/>
            <person name="Liu Y."/>
        </authorList>
    </citation>
    <scope>NUCLEOTIDE SEQUENCE [LARGE SCALE GENOMIC DNA]</scope>
    <source>
        <strain evidence="3">HL-2020</strain>
        <tissue evidence="3">Leaf</tissue>
    </source>
</reference>
<keyword evidence="1" id="KW-0175">Coiled coil</keyword>
<sequence>MATTTASQTFHDTSNTKTNTKDSNIIEISKQEIQAAIAKAVELRALHATLMQSNNSPASLRHPTTASPSLSRPSSQFSAQDYPIFTPSYEEEPVNGYQHIQFDYGNLSEYWDGFGLAGRNNGGEGDFFDGKCDFTSSRKGSMLPPLPLSSFSRELQSYPAEEDHKSISSSCTNHITTVLQTSPGVDIIKSSRRNASLDLKSITTCNNCKPATISSETEICNKIGKNMISSTAPPSDSHSSVQSHSKNKGPLLSRLFPRLRKKNKSEASPNRVESEAASQTFKDMGIMSMESLKKELMEANESRDAALMEVSEMKYSLGELKDKLEHLETYCEELNKALKQAVQGRDSQVLERLGEMPKIGKSVNEQKDGVMPLSHEVMVEGFLQIVSEARLSVKQFCRTLVSQIEQADSNLMEKLNLLLHPYRLNMNSRHSKVVLYHLEALINQSLYQDFENCIFQKNGTPKFLDPEQDREVQFSSFVSLRNLSWNEVLRKGTKYYSEEFSRFCDQKMSCIIATLNWTRPWPEQLLQAFFVAAKCIWLLHLLAFSFNPQLGILRIEEHRSYDPHYMEDISAERQRSQAPTGVKIMVMPGFFVHDKVLKCKVLCRYKSVI</sequence>